<proteinExistence type="predicted"/>
<evidence type="ECO:0000313" key="2">
    <source>
        <dbReference type="EMBL" id="MBT9317492.1"/>
    </source>
</evidence>
<accession>A0A947DIB7</accession>
<dbReference type="Proteomes" id="UP000717364">
    <property type="component" value="Unassembled WGS sequence"/>
</dbReference>
<reference evidence="2" key="2">
    <citation type="journal article" date="2021" name="Mar. Drugs">
        <title>Genome Reduction and Secondary Metabolism of the Marine Sponge-Associated Cyanobacterium Leptothoe.</title>
        <authorList>
            <person name="Konstantinou D."/>
            <person name="Popin R.V."/>
            <person name="Fewer D.P."/>
            <person name="Sivonen K."/>
            <person name="Gkelis S."/>
        </authorList>
    </citation>
    <scope>NUCLEOTIDE SEQUENCE</scope>
    <source>
        <strain evidence="2">TAU-MAC 1115</strain>
    </source>
</reference>
<reference evidence="2" key="1">
    <citation type="submission" date="2020-11" db="EMBL/GenBank/DDBJ databases">
        <authorList>
            <person name="Konstantinou D."/>
            <person name="Gkelis S."/>
            <person name="Popin R."/>
            <person name="Fewer D."/>
            <person name="Sivonen K."/>
        </authorList>
    </citation>
    <scope>NUCLEOTIDE SEQUENCE</scope>
    <source>
        <strain evidence="2">TAU-MAC 1115</strain>
    </source>
</reference>
<dbReference type="AlphaFoldDB" id="A0A947DIB7"/>
<dbReference type="InterPro" id="IPR048769">
    <property type="entry name" value="HepT-like_dom"/>
</dbReference>
<sequence length="159" mass="17855">MSKQAIALAARIRSELSDLAQIVERAQTLLTKAVEQDEDYYDGVALNLHSFYTGTERILEEIAKAIDGSVPDGAGWHRDLLMQMSAELSTIRPAVISHGTRHCLDEYRGLRHIVRNIYTFNLKPARLRELVTDLPQCYGSLKADINSFCSFLDELATDT</sequence>
<keyword evidence="3" id="KW-1185">Reference proteome</keyword>
<comment type="caution">
    <text evidence="2">The sequence shown here is derived from an EMBL/GenBank/DDBJ whole genome shotgun (WGS) entry which is preliminary data.</text>
</comment>
<dbReference type="Pfam" id="PF20797">
    <property type="entry name" value="HepT-like_2"/>
    <property type="match status" value="1"/>
</dbReference>
<organism evidence="2 3">
    <name type="scientific">Leptothoe spongobia TAU-MAC 1115</name>
    <dbReference type="NCBI Taxonomy" id="1967444"/>
    <lineage>
        <taxon>Bacteria</taxon>
        <taxon>Bacillati</taxon>
        <taxon>Cyanobacteriota</taxon>
        <taxon>Cyanophyceae</taxon>
        <taxon>Nodosilineales</taxon>
        <taxon>Cymatolegaceae</taxon>
        <taxon>Leptothoe</taxon>
        <taxon>Leptothoe spongobia</taxon>
    </lineage>
</organism>
<dbReference type="EMBL" id="JADOES010000048">
    <property type="protein sequence ID" value="MBT9317492.1"/>
    <property type="molecule type" value="Genomic_DNA"/>
</dbReference>
<name>A0A947DIB7_9CYAN</name>
<evidence type="ECO:0000313" key="3">
    <source>
        <dbReference type="Proteomes" id="UP000717364"/>
    </source>
</evidence>
<evidence type="ECO:0000259" key="1">
    <source>
        <dbReference type="Pfam" id="PF20797"/>
    </source>
</evidence>
<dbReference type="RefSeq" id="WP_215610555.1">
    <property type="nucleotide sequence ID" value="NZ_JADOES010000048.1"/>
</dbReference>
<feature type="domain" description="HepT-like" evidence="1">
    <location>
        <begin position="44"/>
        <end position="151"/>
    </location>
</feature>
<gene>
    <name evidence="2" type="ORF">IXB50_18880</name>
</gene>
<protein>
    <recommendedName>
        <fullName evidence="1">HepT-like domain-containing protein</fullName>
    </recommendedName>
</protein>